<evidence type="ECO:0000313" key="2">
    <source>
        <dbReference type="EMBL" id="PIZ50191.1"/>
    </source>
</evidence>
<keyword evidence="1" id="KW-0812">Transmembrane</keyword>
<feature type="transmembrane region" description="Helical" evidence="1">
    <location>
        <begin position="21"/>
        <end position="39"/>
    </location>
</feature>
<comment type="caution">
    <text evidence="2">The sequence shown here is derived from an EMBL/GenBank/DDBJ whole genome shotgun (WGS) entry which is preliminary data.</text>
</comment>
<reference evidence="3" key="1">
    <citation type="submission" date="2017-09" db="EMBL/GenBank/DDBJ databases">
        <title>Depth-based differentiation of microbial function through sediment-hosted aquifers and enrichment of novel symbionts in the deep terrestrial subsurface.</title>
        <authorList>
            <person name="Probst A.J."/>
            <person name="Ladd B."/>
            <person name="Jarett J.K."/>
            <person name="Geller-Mcgrath D.E."/>
            <person name="Sieber C.M.K."/>
            <person name="Emerson J.B."/>
            <person name="Anantharaman K."/>
            <person name="Thomas B.C."/>
            <person name="Malmstrom R."/>
            <person name="Stieglmeier M."/>
            <person name="Klingl A."/>
            <person name="Woyke T."/>
            <person name="Ryan C.M."/>
            <person name="Banfield J.F."/>
        </authorList>
    </citation>
    <scope>NUCLEOTIDE SEQUENCE [LARGE SCALE GENOMIC DNA]</scope>
</reference>
<dbReference type="AlphaFoldDB" id="A0A2M7TPD8"/>
<keyword evidence="1" id="KW-0472">Membrane</keyword>
<evidence type="ECO:0000256" key="1">
    <source>
        <dbReference type="SAM" id="Phobius"/>
    </source>
</evidence>
<dbReference type="Proteomes" id="UP000229753">
    <property type="component" value="Unassembled WGS sequence"/>
</dbReference>
<dbReference type="EMBL" id="PFNO01000011">
    <property type="protein sequence ID" value="PIZ50191.1"/>
    <property type="molecule type" value="Genomic_DNA"/>
</dbReference>
<keyword evidence="1" id="KW-1133">Transmembrane helix</keyword>
<proteinExistence type="predicted"/>
<organism evidence="2 3">
    <name type="scientific">Candidatus Woesebacteria bacterium CG_4_10_14_0_2_um_filter_39_14</name>
    <dbReference type="NCBI Taxonomy" id="1975054"/>
    <lineage>
        <taxon>Bacteria</taxon>
        <taxon>Candidatus Woeseibacteriota</taxon>
    </lineage>
</organism>
<gene>
    <name evidence="2" type="ORF">COY29_00330</name>
</gene>
<evidence type="ECO:0000313" key="3">
    <source>
        <dbReference type="Proteomes" id="UP000229753"/>
    </source>
</evidence>
<protein>
    <submittedName>
        <fullName evidence="2">Uncharacterized protein</fullName>
    </submittedName>
</protein>
<accession>A0A2M7TPD8</accession>
<name>A0A2M7TPD8_9BACT</name>
<sequence>MSEGNKEKGLRTSEKKRVHPVVKIGSAIAVLVLGGYAFSEKKGWVPPIIGPTIDKIAQMVFGMGLPEGCFAEGGIEVPLEKGEYFTLTAANKDEGEYNYNLYWDGEYLSGENWGKSQLSRGESVQTGTTITKGGDAVYDWTIIRCGEKQGEDTFMVWRTEELKRAAPEPTPTPTQLPVKVIP</sequence>